<protein>
    <submittedName>
        <fullName evidence="9">Sugar ABC transporter permease</fullName>
    </submittedName>
</protein>
<comment type="subcellular location">
    <subcellularLocation>
        <location evidence="1 7">Cell membrane</location>
        <topology evidence="1 7">Multi-pass membrane protein</topology>
    </subcellularLocation>
</comment>
<accession>A0ABY7TIP8</accession>
<keyword evidence="3" id="KW-1003">Cell membrane</keyword>
<evidence type="ECO:0000256" key="3">
    <source>
        <dbReference type="ARBA" id="ARBA00022475"/>
    </source>
</evidence>
<dbReference type="Proteomes" id="UP001220395">
    <property type="component" value="Chromosome"/>
</dbReference>
<dbReference type="InterPro" id="IPR000515">
    <property type="entry name" value="MetI-like"/>
</dbReference>
<dbReference type="SUPFAM" id="SSF161098">
    <property type="entry name" value="MetI-like"/>
    <property type="match status" value="1"/>
</dbReference>
<dbReference type="EMBL" id="CP117411">
    <property type="protein sequence ID" value="WCT73083.1"/>
    <property type="molecule type" value="Genomic_DNA"/>
</dbReference>
<keyword evidence="6 7" id="KW-0472">Membrane</keyword>
<evidence type="ECO:0000259" key="8">
    <source>
        <dbReference type="PROSITE" id="PS50928"/>
    </source>
</evidence>
<evidence type="ECO:0000256" key="5">
    <source>
        <dbReference type="ARBA" id="ARBA00022989"/>
    </source>
</evidence>
<sequence length="290" mass="32221">MRREGGYSAGPGLILVPAILLVLLTYYGSILWTIYISFTDSNLIPNYRLVGIGHYIRLWSMDRWHTSVANMLIFGSGYIVLTLLLGGTLAILLDRQARGESIFRTIYLYPLSMSFIVTGVVWQWLLNPSTGVQQFVRDLGWQSFTFDWIGRPDRAIYTLVFAGVWHASGYVMAILLAGLRGIDPEIWRAARIEGIPVWRVYASVVLPSMRATVATCVVLLVTHVVKAYDLVIAMTRGGPGTSTDLPAKFVVDAMFERGNVALGSAAAVMLLLIVAAALVPFYLYQRRQPK</sequence>
<organism evidence="9 10">
    <name type="scientific">Sphingomonas naphthae</name>
    <dbReference type="NCBI Taxonomy" id="1813468"/>
    <lineage>
        <taxon>Bacteria</taxon>
        <taxon>Pseudomonadati</taxon>
        <taxon>Pseudomonadota</taxon>
        <taxon>Alphaproteobacteria</taxon>
        <taxon>Sphingomonadales</taxon>
        <taxon>Sphingomonadaceae</taxon>
        <taxon>Sphingomonas</taxon>
    </lineage>
</organism>
<dbReference type="Pfam" id="PF00528">
    <property type="entry name" value="BPD_transp_1"/>
    <property type="match status" value="1"/>
</dbReference>
<feature type="transmembrane region" description="Helical" evidence="7">
    <location>
        <begin position="105"/>
        <end position="125"/>
    </location>
</feature>
<keyword evidence="4 7" id="KW-0812">Transmembrane</keyword>
<feature type="domain" description="ABC transmembrane type-1" evidence="8">
    <location>
        <begin position="68"/>
        <end position="283"/>
    </location>
</feature>
<feature type="transmembrane region" description="Helical" evidence="7">
    <location>
        <begin position="260"/>
        <end position="284"/>
    </location>
</feature>
<dbReference type="CDD" id="cd06261">
    <property type="entry name" value="TM_PBP2"/>
    <property type="match status" value="1"/>
</dbReference>
<feature type="transmembrane region" description="Helical" evidence="7">
    <location>
        <begin position="12"/>
        <end position="38"/>
    </location>
</feature>
<gene>
    <name evidence="9" type="ORF">PQ455_15830</name>
</gene>
<dbReference type="RefSeq" id="WP_273687057.1">
    <property type="nucleotide sequence ID" value="NZ_CP117411.1"/>
</dbReference>
<evidence type="ECO:0000256" key="4">
    <source>
        <dbReference type="ARBA" id="ARBA00022692"/>
    </source>
</evidence>
<dbReference type="InterPro" id="IPR051393">
    <property type="entry name" value="ABC_transporter_permease"/>
</dbReference>
<proteinExistence type="inferred from homology"/>
<evidence type="ECO:0000256" key="2">
    <source>
        <dbReference type="ARBA" id="ARBA00022448"/>
    </source>
</evidence>
<evidence type="ECO:0000256" key="6">
    <source>
        <dbReference type="ARBA" id="ARBA00023136"/>
    </source>
</evidence>
<dbReference type="PANTHER" id="PTHR30193:SF42">
    <property type="entry name" value="ABC TRANSPORTER PERMEASE PROTEIN"/>
    <property type="match status" value="1"/>
</dbReference>
<dbReference type="Gene3D" id="1.10.3720.10">
    <property type="entry name" value="MetI-like"/>
    <property type="match status" value="1"/>
</dbReference>
<name>A0ABY7TIP8_9SPHN</name>
<evidence type="ECO:0000256" key="1">
    <source>
        <dbReference type="ARBA" id="ARBA00004651"/>
    </source>
</evidence>
<evidence type="ECO:0000256" key="7">
    <source>
        <dbReference type="RuleBase" id="RU363032"/>
    </source>
</evidence>
<keyword evidence="10" id="KW-1185">Reference proteome</keyword>
<dbReference type="PANTHER" id="PTHR30193">
    <property type="entry name" value="ABC TRANSPORTER PERMEASE PROTEIN"/>
    <property type="match status" value="1"/>
</dbReference>
<dbReference type="InterPro" id="IPR035906">
    <property type="entry name" value="MetI-like_sf"/>
</dbReference>
<feature type="transmembrane region" description="Helical" evidence="7">
    <location>
        <begin position="155"/>
        <end position="179"/>
    </location>
</feature>
<feature type="transmembrane region" description="Helical" evidence="7">
    <location>
        <begin position="200"/>
        <end position="225"/>
    </location>
</feature>
<evidence type="ECO:0000313" key="9">
    <source>
        <dbReference type="EMBL" id="WCT73083.1"/>
    </source>
</evidence>
<comment type="similarity">
    <text evidence="7">Belongs to the binding-protein-dependent transport system permease family.</text>
</comment>
<dbReference type="PROSITE" id="PS50928">
    <property type="entry name" value="ABC_TM1"/>
    <property type="match status" value="1"/>
</dbReference>
<keyword evidence="5 7" id="KW-1133">Transmembrane helix</keyword>
<reference evidence="9 10" key="1">
    <citation type="submission" date="2023-02" db="EMBL/GenBank/DDBJ databases">
        <title>Genome sequence of Sphingomonas naphthae.</title>
        <authorList>
            <person name="Kim S."/>
            <person name="Heo J."/>
            <person name="Kwon S.-W."/>
        </authorList>
    </citation>
    <scope>NUCLEOTIDE SEQUENCE [LARGE SCALE GENOMIC DNA]</scope>
    <source>
        <strain evidence="9 10">KACC 18716</strain>
    </source>
</reference>
<feature type="transmembrane region" description="Helical" evidence="7">
    <location>
        <begin position="68"/>
        <end position="93"/>
    </location>
</feature>
<evidence type="ECO:0000313" key="10">
    <source>
        <dbReference type="Proteomes" id="UP001220395"/>
    </source>
</evidence>
<keyword evidence="2 7" id="KW-0813">Transport</keyword>